<sequence>MSKIFNYDLIGKPESVTEQILMLNPYQTPMLSMLGFAGAVNQVEHAWFEDSMFATESTITADIDAVATSVVVASVEPFRSGDVVKVGEELLKVTAINGGTKTLTVLRGYAGTTAAAATSGAAIEFQFTEGVEGADAIAARYKARVRKSNITQIFTDTVEVTGTAAAVANYGIADIYTYEQSKKQLELALQLEKALINGIKYENGAVRQMAGVRSLVQTNVKDAAGAALTLDLVNDSLQAIYEKGGFATGGNYEIVVPAKQKRVVSSFGADLVRVDQADERRGTVVSRLTTDFGEFPVSINDNLAPNELFIIDKNRAKIRPLNGRDFQHEYLGKKGDYYQGMIVGEYTLELHQEQAHARIKGLA</sequence>
<dbReference type="EMBL" id="NPBY01000079">
    <property type="protein sequence ID" value="PAD72445.1"/>
    <property type="molecule type" value="Genomic_DNA"/>
</dbReference>
<name>A0A268EH22_9BACL</name>
<protein>
    <recommendedName>
        <fullName evidence="3">DUF5309 family protein</fullName>
    </recommendedName>
</protein>
<evidence type="ECO:0000313" key="1">
    <source>
        <dbReference type="EMBL" id="PAD72445.1"/>
    </source>
</evidence>
<comment type="caution">
    <text evidence="1">The sequence shown here is derived from an EMBL/GenBank/DDBJ whole genome shotgun (WGS) entry which is preliminary data.</text>
</comment>
<evidence type="ECO:0008006" key="3">
    <source>
        <dbReference type="Google" id="ProtNLM"/>
    </source>
</evidence>
<dbReference type="Pfam" id="PF17236">
    <property type="entry name" value="SU10_MCP"/>
    <property type="match status" value="1"/>
</dbReference>
<proteinExistence type="predicted"/>
<accession>A0A268EH22</accession>
<dbReference type="InterPro" id="IPR035198">
    <property type="entry name" value="SU10_MCP"/>
</dbReference>
<organism evidence="1 2">
    <name type="scientific">Paenibacillus campinasensis</name>
    <dbReference type="NCBI Taxonomy" id="66347"/>
    <lineage>
        <taxon>Bacteria</taxon>
        <taxon>Bacillati</taxon>
        <taxon>Bacillota</taxon>
        <taxon>Bacilli</taxon>
        <taxon>Bacillales</taxon>
        <taxon>Paenibacillaceae</taxon>
        <taxon>Paenibacillus</taxon>
    </lineage>
</organism>
<reference evidence="1 2" key="1">
    <citation type="submission" date="2017-07" db="EMBL/GenBank/DDBJ databases">
        <title>Isolation and whole genome analysis of endospore-forming bacteria from heroin.</title>
        <authorList>
            <person name="Kalinowski J."/>
            <person name="Ahrens B."/>
            <person name="Al-Dilaimi A."/>
            <person name="Winkler A."/>
            <person name="Wibberg D."/>
            <person name="Schleenbecker U."/>
            <person name="Ruckert C."/>
            <person name="Wolfel R."/>
            <person name="Grass G."/>
        </authorList>
    </citation>
    <scope>NUCLEOTIDE SEQUENCE [LARGE SCALE GENOMIC DNA]</scope>
    <source>
        <strain evidence="1 2">7537-G1</strain>
    </source>
</reference>
<dbReference type="OrthoDB" id="2557250at2"/>
<evidence type="ECO:0000313" key="2">
    <source>
        <dbReference type="Proteomes" id="UP000215596"/>
    </source>
</evidence>
<dbReference type="RefSeq" id="WP_095267644.1">
    <property type="nucleotide sequence ID" value="NZ_NPBY01000079.1"/>
</dbReference>
<dbReference type="AlphaFoldDB" id="A0A268EH22"/>
<dbReference type="Proteomes" id="UP000215596">
    <property type="component" value="Unassembled WGS sequence"/>
</dbReference>
<gene>
    <name evidence="1" type="ORF">CHH67_22665</name>
</gene>